<evidence type="ECO:0000256" key="6">
    <source>
        <dbReference type="ARBA" id="ARBA00022960"/>
    </source>
</evidence>
<dbReference type="PANTHER" id="PTHR30474">
    <property type="entry name" value="CELL CYCLE PROTEIN"/>
    <property type="match status" value="1"/>
</dbReference>
<dbReference type="GO" id="GO:0009252">
    <property type="term" value="P:peptidoglycan biosynthetic process"/>
    <property type="evidence" value="ECO:0007669"/>
    <property type="project" value="UniProtKB-KW"/>
</dbReference>
<feature type="transmembrane region" description="Helical" evidence="13">
    <location>
        <begin position="13"/>
        <end position="34"/>
    </location>
</feature>
<evidence type="ECO:0000256" key="9">
    <source>
        <dbReference type="ARBA" id="ARBA00023136"/>
    </source>
</evidence>
<keyword evidence="2" id="KW-1003">Cell membrane</keyword>
<evidence type="ECO:0000256" key="2">
    <source>
        <dbReference type="ARBA" id="ARBA00022475"/>
    </source>
</evidence>
<keyword evidence="15" id="KW-1185">Reference proteome</keyword>
<dbReference type="NCBIfam" id="TIGR02210">
    <property type="entry name" value="rodA_shape"/>
    <property type="match status" value="1"/>
</dbReference>
<evidence type="ECO:0000313" key="14">
    <source>
        <dbReference type="EMBL" id="GAL87575.1"/>
    </source>
</evidence>
<feature type="transmembrane region" description="Helical" evidence="13">
    <location>
        <begin position="337"/>
        <end position="356"/>
    </location>
</feature>
<dbReference type="GO" id="GO:0016757">
    <property type="term" value="F:glycosyltransferase activity"/>
    <property type="evidence" value="ECO:0007669"/>
    <property type="project" value="UniProtKB-KW"/>
</dbReference>
<dbReference type="eggNOG" id="COG0772">
    <property type="taxonomic scope" value="Bacteria"/>
</dbReference>
<dbReference type="EMBL" id="BBLT01000014">
    <property type="protein sequence ID" value="GAL87575.1"/>
    <property type="molecule type" value="Genomic_DNA"/>
</dbReference>
<organism evidence="14 15">
    <name type="scientific">Sporocytophaga myxococcoides</name>
    <dbReference type="NCBI Taxonomy" id="153721"/>
    <lineage>
        <taxon>Bacteria</taxon>
        <taxon>Pseudomonadati</taxon>
        <taxon>Bacteroidota</taxon>
        <taxon>Cytophagia</taxon>
        <taxon>Cytophagales</taxon>
        <taxon>Cytophagaceae</taxon>
        <taxon>Sporocytophaga</taxon>
    </lineage>
</organism>
<dbReference type="NCBIfam" id="NF037961">
    <property type="entry name" value="RodA_shape"/>
    <property type="match status" value="1"/>
</dbReference>
<dbReference type="RefSeq" id="WP_045469288.1">
    <property type="nucleotide sequence ID" value="NZ_BBLT01000014.1"/>
</dbReference>
<gene>
    <name evidence="14" type="ORF">MYP_4805</name>
</gene>
<evidence type="ECO:0000256" key="11">
    <source>
        <dbReference type="ARBA" id="ARBA00032370"/>
    </source>
</evidence>
<evidence type="ECO:0000256" key="8">
    <source>
        <dbReference type="ARBA" id="ARBA00022989"/>
    </source>
</evidence>
<protein>
    <recommendedName>
        <fullName evidence="12">Cell wall polymerase</fullName>
    </recommendedName>
    <alternativeName>
        <fullName evidence="11">Peptidoglycan polymerase</fullName>
    </alternativeName>
</protein>
<proteinExistence type="predicted"/>
<evidence type="ECO:0000256" key="3">
    <source>
        <dbReference type="ARBA" id="ARBA00022676"/>
    </source>
</evidence>
<dbReference type="OrthoDB" id="9768187at2"/>
<evidence type="ECO:0000256" key="10">
    <source>
        <dbReference type="ARBA" id="ARBA00023316"/>
    </source>
</evidence>
<dbReference type="AlphaFoldDB" id="A0A098LKT0"/>
<sequence>MRQDDNLSKSIDWLTVGFYAIFVVAGWLNVFAAVYDAEAQQNIFDFSLNSGKQLVWIGTSVVLIILILVIDYKFYNTFAYIMYGLMILLLIATIFLGTEAKGSRSWFEIGSLRIQPAEFAKFITALALATYLGKINIKFEKLQTKLICALIIGLPAICILLQNETGSVLVFSAFILVLYREGLSPLILILGLVSVILFILALIFPPNVIVQVIVGLGILALIYIITSRKKSTKIRTLVIRSAFVLAGCIICIATAFSVDFFVNKVLQDHQKKRILVLVNPDIDPLGAGYNVTQSKIAIGSGEFLGKGFLEGTQTKFDFVPEQSTDFIFCTIGEEHGWLGSTILIVMYVLFMMRLVYLAERQKDKFARIYGYSVACIIFFHFMVNIGMTIGIFPVIGIPLPFFSYGGSSLWSFTILLFIFLKLDAHRRQLLSH</sequence>
<reference evidence="14 15" key="1">
    <citation type="submission" date="2014-09" db="EMBL/GenBank/DDBJ databases">
        <title>Sporocytophaga myxococcoides PG-01 genome sequencing.</title>
        <authorList>
            <person name="Liu L."/>
            <person name="Gao P.J."/>
            <person name="Chen G.J."/>
            <person name="Wang L.S."/>
        </authorList>
    </citation>
    <scope>NUCLEOTIDE SEQUENCE [LARGE SCALE GENOMIC DNA]</scope>
    <source>
        <strain evidence="14 15">PG-01</strain>
    </source>
</reference>
<dbReference type="GO" id="GO:0032153">
    <property type="term" value="C:cell division site"/>
    <property type="evidence" value="ECO:0007669"/>
    <property type="project" value="TreeGrafter"/>
</dbReference>
<dbReference type="GO" id="GO:0071555">
    <property type="term" value="P:cell wall organization"/>
    <property type="evidence" value="ECO:0007669"/>
    <property type="project" value="UniProtKB-KW"/>
</dbReference>
<accession>A0A098LKT0</accession>
<feature type="transmembrane region" description="Helical" evidence="13">
    <location>
        <begin position="368"/>
        <end position="395"/>
    </location>
</feature>
<keyword evidence="7" id="KW-0573">Peptidoglycan synthesis</keyword>
<dbReference type="PROSITE" id="PS00428">
    <property type="entry name" value="FTSW_RODA_SPOVE"/>
    <property type="match status" value="1"/>
</dbReference>
<keyword evidence="6" id="KW-0133">Cell shape</keyword>
<name>A0A098LKT0_9BACT</name>
<feature type="transmembrane region" description="Helical" evidence="13">
    <location>
        <begin position="209"/>
        <end position="225"/>
    </location>
</feature>
<dbReference type="GO" id="GO:0008360">
    <property type="term" value="P:regulation of cell shape"/>
    <property type="evidence" value="ECO:0007669"/>
    <property type="project" value="UniProtKB-KW"/>
</dbReference>
<evidence type="ECO:0000256" key="5">
    <source>
        <dbReference type="ARBA" id="ARBA00022692"/>
    </source>
</evidence>
<dbReference type="InterPro" id="IPR011923">
    <property type="entry name" value="RodA/MrdB"/>
</dbReference>
<feature type="transmembrane region" description="Helical" evidence="13">
    <location>
        <begin position="237"/>
        <end position="258"/>
    </location>
</feature>
<evidence type="ECO:0000256" key="4">
    <source>
        <dbReference type="ARBA" id="ARBA00022679"/>
    </source>
</evidence>
<feature type="transmembrane region" description="Helical" evidence="13">
    <location>
        <begin position="78"/>
        <end position="98"/>
    </location>
</feature>
<comment type="subcellular location">
    <subcellularLocation>
        <location evidence="1">Membrane</location>
        <topology evidence="1">Multi-pass membrane protein</topology>
    </subcellularLocation>
</comment>
<evidence type="ECO:0000256" key="7">
    <source>
        <dbReference type="ARBA" id="ARBA00022984"/>
    </source>
</evidence>
<keyword evidence="9 13" id="KW-0472">Membrane</keyword>
<evidence type="ECO:0000256" key="1">
    <source>
        <dbReference type="ARBA" id="ARBA00004141"/>
    </source>
</evidence>
<dbReference type="Pfam" id="PF01098">
    <property type="entry name" value="FTSW_RODA_SPOVE"/>
    <property type="match status" value="1"/>
</dbReference>
<dbReference type="GO" id="GO:0015648">
    <property type="term" value="F:lipid-linked peptidoglycan transporter activity"/>
    <property type="evidence" value="ECO:0007669"/>
    <property type="project" value="TreeGrafter"/>
</dbReference>
<keyword evidence="8 13" id="KW-1133">Transmembrane helix</keyword>
<feature type="transmembrane region" description="Helical" evidence="13">
    <location>
        <begin position="401"/>
        <end position="420"/>
    </location>
</feature>
<comment type="caution">
    <text evidence="14">The sequence shown here is derived from an EMBL/GenBank/DDBJ whole genome shotgun (WGS) entry which is preliminary data.</text>
</comment>
<evidence type="ECO:0000313" key="15">
    <source>
        <dbReference type="Proteomes" id="UP000030185"/>
    </source>
</evidence>
<dbReference type="GO" id="GO:0005886">
    <property type="term" value="C:plasma membrane"/>
    <property type="evidence" value="ECO:0007669"/>
    <property type="project" value="TreeGrafter"/>
</dbReference>
<keyword evidence="4" id="KW-0808">Transferase</keyword>
<feature type="transmembrane region" description="Helical" evidence="13">
    <location>
        <begin position="149"/>
        <end position="179"/>
    </location>
</feature>
<dbReference type="InterPro" id="IPR001182">
    <property type="entry name" value="FtsW/RodA"/>
</dbReference>
<evidence type="ECO:0000256" key="13">
    <source>
        <dbReference type="SAM" id="Phobius"/>
    </source>
</evidence>
<dbReference type="Proteomes" id="UP000030185">
    <property type="component" value="Unassembled WGS sequence"/>
</dbReference>
<feature type="transmembrane region" description="Helical" evidence="13">
    <location>
        <begin position="54"/>
        <end position="72"/>
    </location>
</feature>
<evidence type="ECO:0000256" key="12">
    <source>
        <dbReference type="ARBA" id="ARBA00033270"/>
    </source>
</evidence>
<dbReference type="STRING" id="153721.MYP_4805"/>
<dbReference type="PANTHER" id="PTHR30474:SF1">
    <property type="entry name" value="PEPTIDOGLYCAN GLYCOSYLTRANSFERASE MRDB"/>
    <property type="match status" value="1"/>
</dbReference>
<keyword evidence="5 13" id="KW-0812">Transmembrane</keyword>
<dbReference type="InterPro" id="IPR018365">
    <property type="entry name" value="Cell_cycle_FtsW-rel_CS"/>
</dbReference>
<feature type="transmembrane region" description="Helical" evidence="13">
    <location>
        <begin position="186"/>
        <end position="203"/>
    </location>
</feature>
<keyword evidence="3" id="KW-0328">Glycosyltransferase</keyword>
<keyword evidence="10" id="KW-0961">Cell wall biogenesis/degradation</keyword>
<dbReference type="GO" id="GO:0051301">
    <property type="term" value="P:cell division"/>
    <property type="evidence" value="ECO:0007669"/>
    <property type="project" value="InterPro"/>
</dbReference>